<keyword evidence="1" id="KW-0175">Coiled coil</keyword>
<gene>
    <name evidence="3" type="ORF">BTO11_12035</name>
</gene>
<evidence type="ECO:0000256" key="2">
    <source>
        <dbReference type="SAM" id="MobiDB-lite"/>
    </source>
</evidence>
<feature type="compositionally biased region" description="Basic and acidic residues" evidence="2">
    <location>
        <begin position="132"/>
        <end position="141"/>
    </location>
</feature>
<dbReference type="RefSeq" id="WP_105052825.1">
    <property type="nucleotide sequence ID" value="NZ_BMYG01000006.1"/>
</dbReference>
<evidence type="ECO:0008006" key="5">
    <source>
        <dbReference type="Google" id="ProtNLM"/>
    </source>
</evidence>
<dbReference type="InterPro" id="IPR011990">
    <property type="entry name" value="TPR-like_helical_dom_sf"/>
</dbReference>
<accession>A0A2S7UYH9</accession>
<evidence type="ECO:0000256" key="1">
    <source>
        <dbReference type="SAM" id="Coils"/>
    </source>
</evidence>
<proteinExistence type="predicted"/>
<name>A0A2S7UYH9_9GAMM</name>
<feature type="region of interest" description="Disordered" evidence="2">
    <location>
        <begin position="119"/>
        <end position="152"/>
    </location>
</feature>
<feature type="compositionally biased region" description="Polar residues" evidence="2">
    <location>
        <begin position="122"/>
        <end position="131"/>
    </location>
</feature>
<evidence type="ECO:0000313" key="4">
    <source>
        <dbReference type="Proteomes" id="UP000239007"/>
    </source>
</evidence>
<dbReference type="AlphaFoldDB" id="A0A2S7UYH9"/>
<keyword evidence="4" id="KW-1185">Reference proteome</keyword>
<dbReference type="Gene3D" id="1.25.40.10">
    <property type="entry name" value="Tetratricopeptide repeat domain"/>
    <property type="match status" value="1"/>
</dbReference>
<organism evidence="3 4">
    <name type="scientific">Psychrosphaera saromensis</name>
    <dbReference type="NCBI Taxonomy" id="716813"/>
    <lineage>
        <taxon>Bacteria</taxon>
        <taxon>Pseudomonadati</taxon>
        <taxon>Pseudomonadota</taxon>
        <taxon>Gammaproteobacteria</taxon>
        <taxon>Alteromonadales</taxon>
        <taxon>Pseudoalteromonadaceae</taxon>
        <taxon>Psychrosphaera</taxon>
    </lineage>
</organism>
<feature type="coiled-coil region" evidence="1">
    <location>
        <begin position="50"/>
        <end position="98"/>
    </location>
</feature>
<feature type="compositionally biased region" description="Polar residues" evidence="2">
    <location>
        <begin position="142"/>
        <end position="152"/>
    </location>
</feature>
<sequence>MPSDNSKVPGQIFAWFEKMKGNYEKNLATMMERFERNVDKQNLRIDTQNLAHIEELKINYKQQLNDKNQTVEYLNSEIDFYKQQVFKQQEMLEQLNSRYDAVMHTLLSEKKQISNLKEVVSSEHNQTSSETNHTDTAEQEHSNQVSFDQNPLSQTNITMGDISAKESIEERADLYAQAMELRLNGDQESAFILFEEAAKSGDIKSMGALARAYFLNEGVEENQLLGLSWLITAASLGYEPAIKKCEDFKRTSPELYEQSLALVEQL</sequence>
<protein>
    <recommendedName>
        <fullName evidence="5">Sel1 repeat family protein</fullName>
    </recommendedName>
</protein>
<dbReference type="EMBL" id="MSCH01000003">
    <property type="protein sequence ID" value="PQJ54310.1"/>
    <property type="molecule type" value="Genomic_DNA"/>
</dbReference>
<dbReference type="SUPFAM" id="SSF81901">
    <property type="entry name" value="HCP-like"/>
    <property type="match status" value="1"/>
</dbReference>
<reference evidence="3 4" key="1">
    <citation type="submission" date="2016-12" db="EMBL/GenBank/DDBJ databases">
        <title>Diversity of luminous bacteria.</title>
        <authorList>
            <person name="Yoshizawa S."/>
            <person name="Kogure K."/>
        </authorList>
    </citation>
    <scope>NUCLEOTIDE SEQUENCE [LARGE SCALE GENOMIC DNA]</scope>
    <source>
        <strain evidence="3 4">SA4-48</strain>
    </source>
</reference>
<dbReference type="Proteomes" id="UP000239007">
    <property type="component" value="Unassembled WGS sequence"/>
</dbReference>
<comment type="caution">
    <text evidence="3">The sequence shown here is derived from an EMBL/GenBank/DDBJ whole genome shotgun (WGS) entry which is preliminary data.</text>
</comment>
<dbReference type="OrthoDB" id="6383901at2"/>
<evidence type="ECO:0000313" key="3">
    <source>
        <dbReference type="EMBL" id="PQJ54310.1"/>
    </source>
</evidence>